<dbReference type="PANTHER" id="PTHR30121">
    <property type="entry name" value="UNCHARACTERIZED PROTEIN YJGR-RELATED"/>
    <property type="match status" value="1"/>
</dbReference>
<evidence type="ECO:0000259" key="3">
    <source>
        <dbReference type="Pfam" id="PF12696"/>
    </source>
</evidence>
<gene>
    <name evidence="4" type="ORF">Raf01_43140</name>
</gene>
<evidence type="ECO:0000313" key="4">
    <source>
        <dbReference type="EMBL" id="GIH16142.1"/>
    </source>
</evidence>
<feature type="domain" description="TraD/TraG TraM recognition site" evidence="3">
    <location>
        <begin position="644"/>
        <end position="709"/>
    </location>
</feature>
<dbReference type="RefSeq" id="WP_203919729.1">
    <property type="nucleotide sequence ID" value="NZ_BONZ01000039.1"/>
</dbReference>
<dbReference type="Pfam" id="PF12696">
    <property type="entry name" value="TraG-D_C"/>
    <property type="match status" value="1"/>
</dbReference>
<dbReference type="SUPFAM" id="SSF52540">
    <property type="entry name" value="P-loop containing nucleoside triphosphate hydrolases"/>
    <property type="match status" value="1"/>
</dbReference>
<comment type="caution">
    <text evidence="4">The sequence shown here is derived from an EMBL/GenBank/DDBJ whole genome shotgun (WGS) entry which is preliminary data.</text>
</comment>
<evidence type="ECO:0000256" key="1">
    <source>
        <dbReference type="SAM" id="MobiDB-lite"/>
    </source>
</evidence>
<dbReference type="Gene3D" id="3.40.50.300">
    <property type="entry name" value="P-loop containing nucleotide triphosphate hydrolases"/>
    <property type="match status" value="2"/>
</dbReference>
<sequence>MTWAGHHPWWPALLLFLAVTATTAVRIAVVRARHRRLVAHARMVRIIPPPEVDPAGVTAWWANLLELLMPTPWRRRLYGIPHIALEYRWAGRQLTVVVWLPGTVSAGLVAAAARAAWPGAATEVLDADSPLPVDALAEGGALAPAMPAWYPLNTDHDADPMRALVAAGAGLHATEAACVQILARPATPRRVAAVRRGAVGLRTGIPPGGVLDPVTYLRGALNLITDPLTSARTPRATGYGRQIPTDPIRDRDARAAIDTVIGPQWEVAIRYAAANTGRRRDDPDQTDAIRRRLTVLAHGIASAFGIYTGRNRLRRLTLPAPRPVLAARRLRRGFLLSAEQLAAIAALPTDVAVAGLDRARAKAGPAPVSVPSGGRGIRILGKAEVGGHSVGVSIVDARQHFHVLGSTGSGKSTQMCHMAIDDVKAGRGVVVIDPKGDLALDILDRLPATLADRIVIIDPDQPGGATLNPLSGLDDDLVVDNVVSIFSKIFQRHWGPRIDDVLRVACLTLMRHANANLTLVPPLLNDKQFRAPFTVGLDDPEGLKGFWEWYESTPVALRAQVIGPVLARLRSFLLRDFVRATLGAPTSSFDMAGVLDGGILIARLPKGQLGEETAKLMGSFVFASVWQAATARARLTEIQRRDAVCYIDEAHNILNLAGSVTDMLAEARSYHLSLVLAHQNLSQLPRETQLSLSANARNKIFFSCSPEDAHQLARHTMPELDEHDVSHLDAYTAATRLVVNSRETAGFTMRTRPPLPIVGETTAIRQAVAGPHDTPPSAVQQMARRSAGRKAGKQASCPAADA</sequence>
<dbReference type="Pfam" id="PF01935">
    <property type="entry name" value="DUF87"/>
    <property type="match status" value="1"/>
</dbReference>
<dbReference type="EMBL" id="BONZ01000039">
    <property type="protein sequence ID" value="GIH16142.1"/>
    <property type="molecule type" value="Genomic_DNA"/>
</dbReference>
<accession>A0A8J3QU66</accession>
<dbReference type="InterPro" id="IPR002789">
    <property type="entry name" value="HerA_central"/>
</dbReference>
<dbReference type="InterPro" id="IPR027417">
    <property type="entry name" value="P-loop_NTPase"/>
</dbReference>
<feature type="domain" description="Helicase HerA central" evidence="2">
    <location>
        <begin position="397"/>
        <end position="461"/>
    </location>
</feature>
<dbReference type="PANTHER" id="PTHR30121:SF11">
    <property type="entry name" value="AAA+ ATPASE DOMAIN-CONTAINING PROTEIN"/>
    <property type="match status" value="1"/>
</dbReference>
<reference evidence="4" key="1">
    <citation type="submission" date="2021-01" db="EMBL/GenBank/DDBJ databases">
        <title>Whole genome shotgun sequence of Rugosimonospora africana NBRC 104875.</title>
        <authorList>
            <person name="Komaki H."/>
            <person name="Tamura T."/>
        </authorList>
    </citation>
    <scope>NUCLEOTIDE SEQUENCE</scope>
    <source>
        <strain evidence="4">NBRC 104875</strain>
    </source>
</reference>
<dbReference type="AlphaFoldDB" id="A0A8J3QU66"/>
<dbReference type="InterPro" id="IPR051162">
    <property type="entry name" value="T4SS_component"/>
</dbReference>
<dbReference type="InterPro" id="IPR032689">
    <property type="entry name" value="TraG-D_C"/>
</dbReference>
<organism evidence="4 5">
    <name type="scientific">Rugosimonospora africana</name>
    <dbReference type="NCBI Taxonomy" id="556532"/>
    <lineage>
        <taxon>Bacteria</taxon>
        <taxon>Bacillati</taxon>
        <taxon>Actinomycetota</taxon>
        <taxon>Actinomycetes</taxon>
        <taxon>Micromonosporales</taxon>
        <taxon>Micromonosporaceae</taxon>
        <taxon>Rugosimonospora</taxon>
    </lineage>
</organism>
<evidence type="ECO:0000313" key="5">
    <source>
        <dbReference type="Proteomes" id="UP000642748"/>
    </source>
</evidence>
<evidence type="ECO:0000259" key="2">
    <source>
        <dbReference type="Pfam" id="PF01935"/>
    </source>
</evidence>
<dbReference type="CDD" id="cd01127">
    <property type="entry name" value="TrwB_TraG_TraD_VirD4"/>
    <property type="match status" value="2"/>
</dbReference>
<name>A0A8J3QU66_9ACTN</name>
<keyword evidence="5" id="KW-1185">Reference proteome</keyword>
<dbReference type="Proteomes" id="UP000642748">
    <property type="component" value="Unassembled WGS sequence"/>
</dbReference>
<feature type="region of interest" description="Disordered" evidence="1">
    <location>
        <begin position="769"/>
        <end position="802"/>
    </location>
</feature>
<protein>
    <submittedName>
        <fullName evidence="4">Uncharacterized protein</fullName>
    </submittedName>
</protein>
<proteinExistence type="predicted"/>